<keyword evidence="4" id="KW-0256">Endoplasmic reticulum</keyword>
<dbReference type="SUPFAM" id="SSF49452">
    <property type="entry name" value="Starch-binding domain-like"/>
    <property type="match status" value="2"/>
</dbReference>
<dbReference type="Pfam" id="PF22898">
    <property type="entry name" value="NOMO1-like_1st"/>
    <property type="match status" value="1"/>
</dbReference>
<evidence type="ECO:0000259" key="9">
    <source>
        <dbReference type="Pfam" id="PF17802"/>
    </source>
</evidence>
<dbReference type="Pfam" id="PF17802">
    <property type="entry name" value="SpaA"/>
    <property type="match status" value="1"/>
</dbReference>
<dbReference type="Pfam" id="PF23193">
    <property type="entry name" value="NOMO_3rd"/>
    <property type="match status" value="1"/>
</dbReference>
<evidence type="ECO:0000259" key="15">
    <source>
        <dbReference type="Pfam" id="PF23193"/>
    </source>
</evidence>
<feature type="domain" description="NOMO-like ninth beta-sandwich" evidence="11">
    <location>
        <begin position="746"/>
        <end position="817"/>
    </location>
</feature>
<keyword evidence="6" id="KW-0472">Membrane</keyword>
<protein>
    <recommendedName>
        <fullName evidence="19">Nodal modulator 1</fullName>
    </recommendedName>
</protein>
<dbReference type="SUPFAM" id="SSF49478">
    <property type="entry name" value="Cna protein B-type domain"/>
    <property type="match status" value="2"/>
</dbReference>
<evidence type="ECO:0000256" key="4">
    <source>
        <dbReference type="ARBA" id="ARBA00022824"/>
    </source>
</evidence>
<dbReference type="PANTHER" id="PTHR23303">
    <property type="entry name" value="CARBOXYPEPTIDASE REGULATORY REGION-CONTAINING"/>
    <property type="match status" value="1"/>
</dbReference>
<feature type="chain" id="PRO_5040216566" description="Nodal modulator 1" evidence="7">
    <location>
        <begin position="20"/>
        <end position="1195"/>
    </location>
</feature>
<dbReference type="InterPro" id="IPR055075">
    <property type="entry name" value="NOMO-like_N"/>
</dbReference>
<dbReference type="InterPro" id="IPR055073">
    <property type="entry name" value="NOMO1-like_9th"/>
</dbReference>
<dbReference type="Pfam" id="PF23192">
    <property type="entry name" value="NOMO_12th"/>
    <property type="match status" value="1"/>
</dbReference>
<feature type="signal peptide" evidence="7">
    <location>
        <begin position="1"/>
        <end position="19"/>
    </location>
</feature>
<dbReference type="InterPro" id="IPR041033">
    <property type="entry name" value="SpaA_PFL_dom_1"/>
</dbReference>
<evidence type="ECO:0000256" key="5">
    <source>
        <dbReference type="ARBA" id="ARBA00022989"/>
    </source>
</evidence>
<evidence type="ECO:0000313" key="17">
    <source>
        <dbReference type="EMBL" id="CAG9809737.1"/>
    </source>
</evidence>
<dbReference type="Gene3D" id="2.60.40.1120">
    <property type="entry name" value="Carboxypeptidase-like, regulatory domain"/>
    <property type="match status" value="2"/>
</dbReference>
<dbReference type="PANTHER" id="PTHR23303:SF14">
    <property type="entry name" value="BOS COMPLEX SUBUNIT NOMO1-RELATED"/>
    <property type="match status" value="1"/>
</dbReference>
<dbReference type="InterPro" id="IPR056319">
    <property type="entry name" value="NOMO_7th"/>
</dbReference>
<dbReference type="InterPro" id="IPR013783">
    <property type="entry name" value="Ig-like_fold"/>
</dbReference>
<accession>A0A9N9WX73</accession>
<reference evidence="17" key="1">
    <citation type="submission" date="2022-01" db="EMBL/GenBank/DDBJ databases">
        <authorList>
            <person name="King R."/>
        </authorList>
    </citation>
    <scope>NUCLEOTIDE SEQUENCE</scope>
</reference>
<organism evidence="17 18">
    <name type="scientific">Chironomus riparius</name>
    <dbReference type="NCBI Taxonomy" id="315576"/>
    <lineage>
        <taxon>Eukaryota</taxon>
        <taxon>Metazoa</taxon>
        <taxon>Ecdysozoa</taxon>
        <taxon>Arthropoda</taxon>
        <taxon>Hexapoda</taxon>
        <taxon>Insecta</taxon>
        <taxon>Pterygota</taxon>
        <taxon>Neoptera</taxon>
        <taxon>Endopterygota</taxon>
        <taxon>Diptera</taxon>
        <taxon>Nematocera</taxon>
        <taxon>Chironomoidea</taxon>
        <taxon>Chironomidae</taxon>
        <taxon>Chironominae</taxon>
        <taxon>Chironomus</taxon>
    </lineage>
</organism>
<dbReference type="InterPro" id="IPR013784">
    <property type="entry name" value="Carb-bd-like_fold"/>
</dbReference>
<feature type="domain" description="NOMO second beta-sandwich" evidence="12">
    <location>
        <begin position="111"/>
        <end position="201"/>
    </location>
</feature>
<evidence type="ECO:0000256" key="7">
    <source>
        <dbReference type="SAM" id="SignalP"/>
    </source>
</evidence>
<evidence type="ECO:0000256" key="2">
    <source>
        <dbReference type="ARBA" id="ARBA00022692"/>
    </source>
</evidence>
<feature type="domain" description="NOMO third transthyretin-like" evidence="15">
    <location>
        <begin position="220"/>
        <end position="315"/>
    </location>
</feature>
<dbReference type="Pfam" id="PF22904">
    <property type="entry name" value="NOMO1-like_2nd"/>
    <property type="match status" value="1"/>
</dbReference>
<evidence type="ECO:0000259" key="8">
    <source>
        <dbReference type="Pfam" id="PF09430"/>
    </source>
</evidence>
<keyword evidence="3 7" id="KW-0732">Signal</keyword>
<comment type="subcellular location">
    <subcellularLocation>
        <location evidence="1">Endoplasmic reticulum membrane</location>
        <topology evidence="1">Single-pass type I membrane protein</topology>
    </subcellularLocation>
</comment>
<feature type="domain" description="NOMO C-terminal transthyretin-like" evidence="14">
    <location>
        <begin position="1004"/>
        <end position="1107"/>
    </location>
</feature>
<dbReference type="Pfam" id="PF23141">
    <property type="entry name" value="Ig_NOMO"/>
    <property type="match status" value="1"/>
</dbReference>
<dbReference type="OrthoDB" id="10263633at2759"/>
<feature type="domain" description="NOMO fifth transthyretin-like" evidence="16">
    <location>
        <begin position="400"/>
        <end position="481"/>
    </location>
</feature>
<evidence type="ECO:0000256" key="6">
    <source>
        <dbReference type="ARBA" id="ARBA00023136"/>
    </source>
</evidence>
<evidence type="ECO:0000259" key="14">
    <source>
        <dbReference type="Pfam" id="PF23192"/>
    </source>
</evidence>
<dbReference type="EMBL" id="OU895879">
    <property type="protein sequence ID" value="CAG9809737.1"/>
    <property type="molecule type" value="Genomic_DNA"/>
</dbReference>
<evidence type="ECO:0000313" key="18">
    <source>
        <dbReference type="Proteomes" id="UP001153620"/>
    </source>
</evidence>
<dbReference type="InterPro" id="IPR056191">
    <property type="entry name" value="NOMO_12th"/>
</dbReference>
<evidence type="ECO:0000256" key="3">
    <source>
        <dbReference type="ARBA" id="ARBA00022729"/>
    </source>
</evidence>
<dbReference type="Pfam" id="PF22902">
    <property type="entry name" value="NOMO1-like_9th"/>
    <property type="match status" value="1"/>
</dbReference>
<dbReference type="Pfam" id="PF09430">
    <property type="entry name" value="EMC7_beta-sandw"/>
    <property type="match status" value="1"/>
</dbReference>
<evidence type="ECO:0000259" key="13">
    <source>
        <dbReference type="Pfam" id="PF23141"/>
    </source>
</evidence>
<dbReference type="InterPro" id="IPR055074">
    <property type="entry name" value="NOMO1-3_2nd"/>
</dbReference>
<sequence>MDIRSLTLFASLLVLGVYAEFEEFCTISGNVKGLSDQSDFSSIFVTLFNKQGNLKDKTAISETGFFIIPIYDKGDYTIKVSAPAGYSFEPEVIPFDFEAACSHSVDMNFKFRGFGITGMVNIERNPTNVGAKGVTIKLFSDKNAVIASTVTDDSGVFTFSPIVPGSYRVQASHQSWSFSKTEYPVIVTTGNTKLETGSLIVAGFNLEGSISQPSVKIGFLIYNKLKQQPSLTCGNELNKLPKSEIQQSVSKEYEAQPFCIQYANKNGQFAYEKLATGSYLIVPYVDSNSIEFNISPSFIEAAITTDNLKLEQSFAITGFTASGRILLSETKKVGVSGALIKIDGKNVATTGSDGSFTLKNIKDGSYTVQVVASDLEFKDENVRISMANPKISDIFVSGFKVCGKIVSDASFKVGIKKTDSSRTVYATSDPSQGGSFCTFLGNGKYSLEVEIEESERKNGLQFYPIQQTIEVNAAAVSDIIFSQLRAKVTGDVNCLSDDDNSCRDIEVTLSSLDEHGHQTSSLKSKLTNGIYTFEEILPGRYQLSVPNEKICWENHQHKIVVKSTIEKVPKFVQNGYKIGPIISSHDVQGTYKFQSSDKTKPSKETKVAFSSGANDICVPKAGAYDLKVSGCHIYEESTKVLSTKSTQPIYINAIKHKNGMRILSEMKEQFTIEVQYEDERKDVLKLVEQAERVDGYVAYNLNLDLKFGEIVKLTPKSEQMLFKPPSMDLKGAKDCVEVALNFIATKGLVITGRTEPKIAEALVTLSFPKNNEFSPITTLTNAVGEFKFPTIDPTLDYELKAEKESYVFQDYDAIRNIFEGHKLCEIIVKVKDEEAKELSNAVISLSGDNYRKNLQTAANGEIKFHSLKPGKYFLRAMMKEYEFKPNSQTIDIKDGETLNIDLSAKRVAYSVFGKITTLSGDPFANVMVEAVSTSEACSNHQEESTTEFNGQYRIRGLQTGCDYKIRLQKNSNVDRSLPSERMVHVDTTDAQNVNFIAINPINICDVIVKIKSKTNDHYKTLKIQMYRKESPDSPVYTQRIENLMMPKSKHNDDIMVFLPRINANDFYKVFFIEFTTTLSEKNYNYKLPSIQFTANTTNIYFEVEFNPILKQSETELNKNSLAALLLIFMVAFVFLKQELVFEVGKNLIAKLNNETSKQPVKKTEGKADKFIDAKEIDDLADFIEEKKKKKSKKSN</sequence>
<dbReference type="InterPro" id="IPR019008">
    <property type="entry name" value="Beta_sandwich_EMC7"/>
</dbReference>
<dbReference type="AlphaFoldDB" id="A0A9N9WX73"/>
<evidence type="ECO:0000259" key="10">
    <source>
        <dbReference type="Pfam" id="PF22898"/>
    </source>
</evidence>
<feature type="domain" description="NOMO-like N-terminal beta-sandwich" evidence="10">
    <location>
        <begin position="35"/>
        <end position="109"/>
    </location>
</feature>
<evidence type="ECO:0000259" key="11">
    <source>
        <dbReference type="Pfam" id="PF22902"/>
    </source>
</evidence>
<dbReference type="GO" id="GO:0030246">
    <property type="term" value="F:carbohydrate binding"/>
    <property type="evidence" value="ECO:0007669"/>
    <property type="project" value="InterPro"/>
</dbReference>
<gene>
    <name evidence="17" type="ORF">CHIRRI_LOCUS12557</name>
</gene>
<dbReference type="Gene3D" id="2.60.40.10">
    <property type="entry name" value="Immunoglobulins"/>
    <property type="match status" value="1"/>
</dbReference>
<feature type="domain" description="NOMO seventh transthyretin-like" evidence="13">
    <location>
        <begin position="581"/>
        <end position="655"/>
    </location>
</feature>
<dbReference type="GO" id="GO:0005789">
    <property type="term" value="C:endoplasmic reticulum membrane"/>
    <property type="evidence" value="ECO:0007669"/>
    <property type="project" value="UniProtKB-SubCell"/>
</dbReference>
<name>A0A9N9WX73_9DIPT</name>
<evidence type="ECO:0000259" key="12">
    <source>
        <dbReference type="Pfam" id="PF22904"/>
    </source>
</evidence>
<keyword evidence="5" id="KW-1133">Transmembrane helix</keyword>
<dbReference type="InterPro" id="IPR056190">
    <property type="entry name" value="NOMO_5th"/>
</dbReference>
<dbReference type="InterPro" id="IPR056189">
    <property type="entry name" value="NOMO_3rd"/>
</dbReference>
<feature type="domain" description="ER membrane protein complex subunit 7 beta-sandwich" evidence="8">
    <location>
        <begin position="345"/>
        <end position="385"/>
    </location>
</feature>
<keyword evidence="18" id="KW-1185">Reference proteome</keyword>
<evidence type="ECO:0000259" key="16">
    <source>
        <dbReference type="Pfam" id="PF23194"/>
    </source>
</evidence>
<feature type="domain" description="SpaA-like prealbumin fold" evidence="9">
    <location>
        <begin position="827"/>
        <end position="902"/>
    </location>
</feature>
<reference evidence="17" key="2">
    <citation type="submission" date="2022-10" db="EMBL/GenBank/DDBJ databases">
        <authorList>
            <consortium name="ENA_rothamsted_submissions"/>
            <consortium name="culmorum"/>
            <person name="King R."/>
        </authorList>
    </citation>
    <scope>NUCLEOTIDE SEQUENCE</scope>
</reference>
<dbReference type="InterPro" id="IPR051417">
    <property type="entry name" value="SDr/BOS_complex"/>
</dbReference>
<keyword evidence="2" id="KW-0812">Transmembrane</keyword>
<dbReference type="Pfam" id="PF23194">
    <property type="entry name" value="NOMO_5th"/>
    <property type="match status" value="1"/>
</dbReference>
<proteinExistence type="predicted"/>
<evidence type="ECO:0000256" key="1">
    <source>
        <dbReference type="ARBA" id="ARBA00004115"/>
    </source>
</evidence>
<dbReference type="Proteomes" id="UP001153620">
    <property type="component" value="Chromosome 3"/>
</dbReference>
<evidence type="ECO:0008006" key="19">
    <source>
        <dbReference type="Google" id="ProtNLM"/>
    </source>
</evidence>